<accession>A0ABS7RW46</accession>
<evidence type="ECO:0008006" key="3">
    <source>
        <dbReference type="Google" id="ProtNLM"/>
    </source>
</evidence>
<dbReference type="EMBL" id="JADMNK010000005">
    <property type="protein sequence ID" value="MBZ0058529.1"/>
    <property type="molecule type" value="Genomic_DNA"/>
</dbReference>
<dbReference type="RefSeq" id="WP_138369660.1">
    <property type="nucleotide sequence ID" value="NZ_JADMNK010000005.1"/>
</dbReference>
<evidence type="ECO:0000313" key="2">
    <source>
        <dbReference type="Proteomes" id="UP000706580"/>
    </source>
</evidence>
<evidence type="ECO:0000313" key="1">
    <source>
        <dbReference type="EMBL" id="MBZ0058529.1"/>
    </source>
</evidence>
<protein>
    <recommendedName>
        <fullName evidence="3">CopG family transcriptional regulator</fullName>
    </recommendedName>
</protein>
<proteinExistence type="predicted"/>
<organism evidence="1 2">
    <name type="scientific">Leclercia barmai</name>
    <dbReference type="NCBI Taxonomy" id="2785629"/>
    <lineage>
        <taxon>Bacteria</taxon>
        <taxon>Pseudomonadati</taxon>
        <taxon>Pseudomonadota</taxon>
        <taxon>Gammaproteobacteria</taxon>
        <taxon>Enterobacterales</taxon>
        <taxon>Enterobacteriaceae</taxon>
        <taxon>Leclercia</taxon>
    </lineage>
</organism>
<keyword evidence="2" id="KW-1185">Reference proteome</keyword>
<name>A0ABS7RW46_9ENTR</name>
<dbReference type="Proteomes" id="UP000706580">
    <property type="component" value="Unassembled WGS sequence"/>
</dbReference>
<reference evidence="1 2" key="1">
    <citation type="submission" date="2020-11" db="EMBL/GenBank/DDBJ databases">
        <title>Draft Genome of Enterobacter sp. strain EMC7.</title>
        <authorList>
            <person name="Barman P."/>
            <person name="Sinha S."/>
            <person name="Sen S."/>
            <person name="Chakraborty R."/>
        </authorList>
    </citation>
    <scope>NUCLEOTIDE SEQUENCE [LARGE SCALE GENOMIC DNA]</scope>
    <source>
        <strain evidence="1 2">EMC7</strain>
    </source>
</reference>
<sequence length="69" mass="8061">MEKIRSYPSKRRQRGESKNARLTMLSARIDDELCEYVQATAYETRKSKQDIIAEALMLHRQHRQVNPGG</sequence>
<gene>
    <name evidence="1" type="ORF">ITX56_12040</name>
</gene>
<comment type="caution">
    <text evidence="1">The sequence shown here is derived from an EMBL/GenBank/DDBJ whole genome shotgun (WGS) entry which is preliminary data.</text>
</comment>